<keyword evidence="3" id="KW-0378">Hydrolase</keyword>
<evidence type="ECO:0000256" key="1">
    <source>
        <dbReference type="ARBA" id="ARBA00022729"/>
    </source>
</evidence>
<dbReference type="PANTHER" id="PTHR43037">
    <property type="entry name" value="UNNAMED PRODUCT-RELATED"/>
    <property type="match status" value="1"/>
</dbReference>
<dbReference type="InterPro" id="IPR050955">
    <property type="entry name" value="Plant_Biomass_Hydrol_Est"/>
</dbReference>
<dbReference type="Gene3D" id="3.40.50.1820">
    <property type="entry name" value="alpha/beta hydrolase"/>
    <property type="match status" value="1"/>
</dbReference>
<protein>
    <submittedName>
        <fullName evidence="3">Alpha/beta hydrolase family protein</fullName>
    </submittedName>
</protein>
<dbReference type="InterPro" id="IPR029058">
    <property type="entry name" value="AB_hydrolase_fold"/>
</dbReference>
<dbReference type="Pfam" id="PF00756">
    <property type="entry name" value="Esterase"/>
    <property type="match status" value="1"/>
</dbReference>
<reference evidence="4" key="1">
    <citation type="submission" date="2017-02" db="EMBL/GenBank/DDBJ databases">
        <authorList>
            <person name="Varghese N."/>
            <person name="Submissions S."/>
        </authorList>
    </citation>
    <scope>NUCLEOTIDE SEQUENCE [LARGE SCALE GENOMIC DNA]</scope>
    <source>
        <strain evidence="4">DSM 22385</strain>
    </source>
</reference>
<dbReference type="STRING" id="572036.SAMN05661099_1930"/>
<name>A0A1T5CWE8_9SPHI</name>
<dbReference type="Proteomes" id="UP000189981">
    <property type="component" value="Unassembled WGS sequence"/>
</dbReference>
<dbReference type="RefSeq" id="WP_079702478.1">
    <property type="nucleotide sequence ID" value="NZ_FUYR01000002.1"/>
</dbReference>
<feature type="chain" id="PRO_5012910982" evidence="2">
    <location>
        <begin position="27"/>
        <end position="824"/>
    </location>
</feature>
<gene>
    <name evidence="3" type="ORF">SAMN05661099_1930</name>
</gene>
<dbReference type="PANTHER" id="PTHR43037:SF4">
    <property type="entry name" value="PEPTIDASE S9 PROLYL OLIGOPEPTIDASE CATALYTIC DOMAIN-CONTAINING PROTEIN"/>
    <property type="match status" value="1"/>
</dbReference>
<organism evidence="3 4">
    <name type="scientific">Daejeonella lutea</name>
    <dbReference type="NCBI Taxonomy" id="572036"/>
    <lineage>
        <taxon>Bacteria</taxon>
        <taxon>Pseudomonadati</taxon>
        <taxon>Bacteroidota</taxon>
        <taxon>Sphingobacteriia</taxon>
        <taxon>Sphingobacteriales</taxon>
        <taxon>Sphingobacteriaceae</taxon>
        <taxon>Daejeonella</taxon>
    </lineage>
</organism>
<dbReference type="InterPro" id="IPR000801">
    <property type="entry name" value="Esterase-like"/>
</dbReference>
<dbReference type="SUPFAM" id="SSF53474">
    <property type="entry name" value="alpha/beta-Hydrolases"/>
    <property type="match status" value="2"/>
</dbReference>
<dbReference type="EMBL" id="FUYR01000002">
    <property type="protein sequence ID" value="SKB63520.1"/>
    <property type="molecule type" value="Genomic_DNA"/>
</dbReference>
<keyword evidence="1 2" id="KW-0732">Signal</keyword>
<keyword evidence="4" id="KW-1185">Reference proteome</keyword>
<dbReference type="GO" id="GO:0016787">
    <property type="term" value="F:hydrolase activity"/>
    <property type="evidence" value="ECO:0007669"/>
    <property type="project" value="UniProtKB-KW"/>
</dbReference>
<dbReference type="OrthoDB" id="9764953at2"/>
<proteinExistence type="predicted"/>
<feature type="signal peptide" evidence="2">
    <location>
        <begin position="1"/>
        <end position="26"/>
    </location>
</feature>
<evidence type="ECO:0000313" key="4">
    <source>
        <dbReference type="Proteomes" id="UP000189981"/>
    </source>
</evidence>
<sequence>MKTTNHTSKALKTCLFSLFLIFPLFARSQDIHTFNTGLMVNAGARYGREALYTDNLAYKLYTGMLTRPAAGAIFGKNDQGQEVKWTSVSADTSGRFNGRGANSYVYLTYSSPKAQPAILNIRGNSAVYVNGELHAGDPYASGWMNVPVRLLKGQNEFYVRGAGIVASLSFPVKPVSLDIGDPTLPFIVPGEDASNLKAAIVVINTSGSELRGLQIKSRIEGKESISVIGVVPPVSTRKVIFSLNGEGATSKGMHDCEVTLIQNGKIVDTKIVKIQSVDSTEKYATTFISGIDGSLQYYAVVPKTGQRTAGSALFLSVHGAGVEAIGQARAYESKDWGNLVAATNRRPRGFNWEDWGRIDALEVLALAMKKFAPHPQHIYLTGHSMGGHGTWFLGATYPDKWAAIAPAAGYPTLKGYGSADGLIPDSSASPIGRVLLRASNQSDVPKLATNYKQLGVYIMHGDDDRTVSVNYARQMRQQLSTFHPDFSYYEHPGGSHWYGSESVDWKPMFDFLKWHKLAADTAVNTIDFMTASPGISPSYRWASIHQQNMPLQYSKLKLNRNLKAGTISGSTDNISLLKLNLKDFSMNSNITISLDKSAINYKIRSASDSVFLRKASDSWTLVSAPSDQQKGPHRYGTFKDGFNKNMVFVYGTSGNKEEKNWSREKAVFDAETWYYRGNGAVDIIPDKEYSRLKFAGRNVVLIGNSSTNSAWNSLLSDCPIKVSSGNIKAGEKIFTGDDLAAYFVWPIAGTTDNSVSVISGSGIKGMKAANGNQYFAGASGFPDLMIFRLGMLNSGVSGVEMAGFFDHEWKLGEANVETAPGAGK</sequence>
<dbReference type="AlphaFoldDB" id="A0A1T5CWE8"/>
<accession>A0A1T5CWE8</accession>
<evidence type="ECO:0000313" key="3">
    <source>
        <dbReference type="EMBL" id="SKB63520.1"/>
    </source>
</evidence>
<evidence type="ECO:0000256" key="2">
    <source>
        <dbReference type="SAM" id="SignalP"/>
    </source>
</evidence>